<feature type="transmembrane region" description="Helical" evidence="9">
    <location>
        <begin position="211"/>
        <end position="232"/>
    </location>
</feature>
<keyword evidence="2" id="KW-0813">Transport</keyword>
<dbReference type="Pfam" id="PF13391">
    <property type="entry name" value="HNH_2"/>
    <property type="match status" value="1"/>
</dbReference>
<dbReference type="InterPro" id="IPR020846">
    <property type="entry name" value="MFS_dom"/>
</dbReference>
<dbReference type="Gene3D" id="1.20.1250.20">
    <property type="entry name" value="MFS general substrate transporter like domains"/>
    <property type="match status" value="2"/>
</dbReference>
<evidence type="ECO:0000256" key="6">
    <source>
        <dbReference type="ARBA" id="ARBA00023136"/>
    </source>
</evidence>
<feature type="region of interest" description="Disordered" evidence="8">
    <location>
        <begin position="593"/>
        <end position="620"/>
    </location>
</feature>
<feature type="transmembrane region" description="Helical" evidence="9">
    <location>
        <begin position="410"/>
        <end position="431"/>
    </location>
</feature>
<evidence type="ECO:0000259" key="10">
    <source>
        <dbReference type="PROSITE" id="PS50850"/>
    </source>
</evidence>
<evidence type="ECO:0000313" key="11">
    <source>
        <dbReference type="EMBL" id="OQD76674.1"/>
    </source>
</evidence>
<dbReference type="FunFam" id="1.20.1250.20:FF:000065">
    <property type="entry name" value="Putative MFS pantothenate transporter"/>
    <property type="match status" value="1"/>
</dbReference>
<dbReference type="GO" id="GO:0022857">
    <property type="term" value="F:transmembrane transporter activity"/>
    <property type="evidence" value="ECO:0007669"/>
    <property type="project" value="InterPro"/>
</dbReference>
<dbReference type="InterPro" id="IPR036259">
    <property type="entry name" value="MFS_trans_sf"/>
</dbReference>
<name>A0A1V6PI73_PENDC</name>
<keyword evidence="6 9" id="KW-0472">Membrane</keyword>
<dbReference type="FunFam" id="1.20.1250.20:FF:000386">
    <property type="entry name" value="MFS general substrate transporter"/>
    <property type="match status" value="1"/>
</dbReference>
<dbReference type="PANTHER" id="PTHR43791">
    <property type="entry name" value="PERMEASE-RELATED"/>
    <property type="match status" value="1"/>
</dbReference>
<dbReference type="AlphaFoldDB" id="A0A1V6PI73"/>
<protein>
    <recommendedName>
        <fullName evidence="10">Major facilitator superfamily (MFS) profile domain-containing protein</fullName>
    </recommendedName>
</protein>
<keyword evidence="5 9" id="KW-1133">Transmembrane helix</keyword>
<dbReference type="Pfam" id="PF07690">
    <property type="entry name" value="MFS_1"/>
    <property type="match status" value="1"/>
</dbReference>
<feature type="transmembrane region" description="Helical" evidence="9">
    <location>
        <begin position="140"/>
        <end position="157"/>
    </location>
</feature>
<comment type="subcellular location">
    <subcellularLocation>
        <location evidence="1">Cell membrane</location>
        <topology evidence="1">Multi-pass membrane protein</topology>
    </subcellularLocation>
</comment>
<evidence type="ECO:0000256" key="7">
    <source>
        <dbReference type="ARBA" id="ARBA00037968"/>
    </source>
</evidence>
<gene>
    <name evidence="11" type="ORF">PENDEC_c004G03540</name>
</gene>
<dbReference type="OrthoDB" id="3639251at2759"/>
<comment type="similarity">
    <text evidence="7">Belongs to the major facilitator superfamily. Allantoate permease family.</text>
</comment>
<evidence type="ECO:0000256" key="2">
    <source>
        <dbReference type="ARBA" id="ARBA00022448"/>
    </source>
</evidence>
<feature type="transmembrane region" description="Helical" evidence="9">
    <location>
        <begin position="376"/>
        <end position="398"/>
    </location>
</feature>
<dbReference type="STRING" id="69771.A0A1V6PI73"/>
<feature type="transmembrane region" description="Helical" evidence="9">
    <location>
        <begin position="350"/>
        <end position="370"/>
    </location>
</feature>
<sequence length="875" mass="98748">MSTTRVKEATSDPSGPLVQKPVKRKWVGYIWDTFDKSPEERRLLFKLDSAILTFASLGYFIKYLDQTNINNAFVSGMKEDLGLYGNQLNYMQTCWTVGYVIGEIPSNILLTRIRPRYWIPAAELLWTVLTFSMSRCNTATQFYVLRFFIGLAESTFYPGMQYIIGSWYRKDELAKRSCIFHTSSGIASMFSGYLMDAVYRLGGRGGFKGWQWLFLVDGIISLPVALSGFFVLPDVPEISSPWYLNKEEVALAQRRMKLEGRRDRGPFTKAKLKKIFSSWHIYLLTLLYILFNNAAAGSQPVFQQFLKASKDPKYSVSQINAYPTTTYAVQVVTTLAYAWSSDTFLNGKRWPPIIFGAVVNIISYVSLAVWDIPIGWKWTCYIICGSGFGLSGLLMAWAHEICSEDNEERSLVIGTMNEMAYVVQAWLPLIVWQQVDAPEYRKGFITVCCLSAVLIVTTLIVRKLDLQERREKADRASHIEGTDDSLSDSPIATQVLVMVPLSESSGSLSPPLLNAEFDAHTAARQKILARLDTYQSLNDNDDTVRFLTSAFRFFPIQGQVHLADDAKSCNDDDRLRQLAKHLDTAWLRPMVATGGKTPAITPSRVEDSSEDLPSQDFDSATRQQDQLRRACLQRDNHQCVVTKVWDFDYESRPHDAHTADLEAAHIIPFGLGNFREDERLQNAQIWNCLYRYFPTIRDLFHHSDEDVNRIDNVMMLDATLHREFGRFSFVLEETNVPGRYRVKIFSQFRNTLLRLHMPEFVVVASHDPQYPAPNKSLLAVHAAVGNILHATGHGELIAKAMKHLESSGGHALAKDGSTNVEELLSVTGLSSLAISPSHRSPVREEKHSRHVGSGLPVAENQPPSVTNESSSHRGE</sequence>
<feature type="transmembrane region" description="Helical" evidence="9">
    <location>
        <begin position="319"/>
        <end position="338"/>
    </location>
</feature>
<dbReference type="InterPro" id="IPR011701">
    <property type="entry name" value="MFS"/>
</dbReference>
<dbReference type="PANTHER" id="PTHR43791:SF39">
    <property type="entry name" value="TRANSPORTER LIZ1_SEO1, PUTATIVE (AFU_ORTHOLOGUE AFUA_3G00980)-RELATED"/>
    <property type="match status" value="1"/>
</dbReference>
<reference evidence="12" key="1">
    <citation type="journal article" date="2017" name="Nat. Microbiol.">
        <title>Global analysis of biosynthetic gene clusters reveals vast potential of secondary metabolite production in Penicillium species.</title>
        <authorList>
            <person name="Nielsen J.C."/>
            <person name="Grijseels S."/>
            <person name="Prigent S."/>
            <person name="Ji B."/>
            <person name="Dainat J."/>
            <person name="Nielsen K.F."/>
            <person name="Frisvad J.C."/>
            <person name="Workman M."/>
            <person name="Nielsen J."/>
        </authorList>
    </citation>
    <scope>NUCLEOTIDE SEQUENCE [LARGE SCALE GENOMIC DNA]</scope>
    <source>
        <strain evidence="12">IBT 11843</strain>
    </source>
</reference>
<dbReference type="SUPFAM" id="SSF103473">
    <property type="entry name" value="MFS general substrate transporter"/>
    <property type="match status" value="1"/>
</dbReference>
<evidence type="ECO:0000313" key="12">
    <source>
        <dbReference type="Proteomes" id="UP000191522"/>
    </source>
</evidence>
<organism evidence="11 12">
    <name type="scientific">Penicillium decumbens</name>
    <dbReference type="NCBI Taxonomy" id="69771"/>
    <lineage>
        <taxon>Eukaryota</taxon>
        <taxon>Fungi</taxon>
        <taxon>Dikarya</taxon>
        <taxon>Ascomycota</taxon>
        <taxon>Pezizomycotina</taxon>
        <taxon>Eurotiomycetes</taxon>
        <taxon>Eurotiomycetidae</taxon>
        <taxon>Eurotiales</taxon>
        <taxon>Aspergillaceae</taxon>
        <taxon>Penicillium</taxon>
    </lineage>
</organism>
<feature type="transmembrane region" description="Helical" evidence="9">
    <location>
        <begin position="279"/>
        <end position="299"/>
    </location>
</feature>
<dbReference type="InterPro" id="IPR003615">
    <property type="entry name" value="HNH_nuc"/>
</dbReference>
<dbReference type="PROSITE" id="PS50850">
    <property type="entry name" value="MFS"/>
    <property type="match status" value="1"/>
</dbReference>
<feature type="domain" description="Major facilitator superfamily (MFS) profile" evidence="10">
    <location>
        <begin position="51"/>
        <end position="469"/>
    </location>
</feature>
<proteinExistence type="inferred from homology"/>
<evidence type="ECO:0000256" key="5">
    <source>
        <dbReference type="ARBA" id="ARBA00022989"/>
    </source>
</evidence>
<evidence type="ECO:0000256" key="4">
    <source>
        <dbReference type="ARBA" id="ARBA00022692"/>
    </source>
</evidence>
<accession>A0A1V6PI73</accession>
<evidence type="ECO:0000256" key="3">
    <source>
        <dbReference type="ARBA" id="ARBA00022475"/>
    </source>
</evidence>
<comment type="caution">
    <text evidence="11">The sequence shown here is derived from an EMBL/GenBank/DDBJ whole genome shotgun (WGS) entry which is preliminary data.</text>
</comment>
<dbReference type="EMBL" id="MDYL01000004">
    <property type="protein sequence ID" value="OQD76674.1"/>
    <property type="molecule type" value="Genomic_DNA"/>
</dbReference>
<evidence type="ECO:0000256" key="8">
    <source>
        <dbReference type="SAM" id="MobiDB-lite"/>
    </source>
</evidence>
<dbReference type="GO" id="GO:0005886">
    <property type="term" value="C:plasma membrane"/>
    <property type="evidence" value="ECO:0007669"/>
    <property type="project" value="UniProtKB-SubCell"/>
</dbReference>
<feature type="transmembrane region" description="Helical" evidence="9">
    <location>
        <begin position="443"/>
        <end position="461"/>
    </location>
</feature>
<keyword evidence="4 9" id="KW-0812">Transmembrane</keyword>
<keyword evidence="12" id="KW-1185">Reference proteome</keyword>
<feature type="transmembrane region" description="Helical" evidence="9">
    <location>
        <begin position="178"/>
        <end position="199"/>
    </location>
</feature>
<evidence type="ECO:0000256" key="9">
    <source>
        <dbReference type="SAM" id="Phobius"/>
    </source>
</evidence>
<feature type="region of interest" description="Disordered" evidence="8">
    <location>
        <begin position="834"/>
        <end position="875"/>
    </location>
</feature>
<dbReference type="Proteomes" id="UP000191522">
    <property type="component" value="Unassembled WGS sequence"/>
</dbReference>
<keyword evidence="3" id="KW-1003">Cell membrane</keyword>
<evidence type="ECO:0000256" key="1">
    <source>
        <dbReference type="ARBA" id="ARBA00004651"/>
    </source>
</evidence>